<gene>
    <name evidence="2" type="ORF">CDL15_Pgr018434</name>
    <name evidence="3" type="ORF">CRG98_019027</name>
</gene>
<comment type="caution">
    <text evidence="2">The sequence shown here is derived from an EMBL/GenBank/DDBJ whole genome shotgun (WGS) entry which is preliminary data.</text>
</comment>
<dbReference type="Proteomes" id="UP000197138">
    <property type="component" value="Unassembled WGS sequence"/>
</dbReference>
<dbReference type="EMBL" id="MTKT01002507">
    <property type="protein sequence ID" value="OWM77865.1"/>
    <property type="molecule type" value="Genomic_DNA"/>
</dbReference>
<feature type="compositionally biased region" description="Low complexity" evidence="1">
    <location>
        <begin position="202"/>
        <end position="223"/>
    </location>
</feature>
<reference evidence="4" key="1">
    <citation type="journal article" date="2017" name="Plant J.">
        <title>The pomegranate (Punica granatum L.) genome and the genomics of punicalagin biosynthesis.</title>
        <authorList>
            <person name="Qin G."/>
            <person name="Xu C."/>
            <person name="Ming R."/>
            <person name="Tang H."/>
            <person name="Guyot R."/>
            <person name="Kramer E.M."/>
            <person name="Hu Y."/>
            <person name="Yi X."/>
            <person name="Qi Y."/>
            <person name="Xu X."/>
            <person name="Gao Z."/>
            <person name="Pan H."/>
            <person name="Jian J."/>
            <person name="Tian Y."/>
            <person name="Yue Z."/>
            <person name="Xu Y."/>
        </authorList>
    </citation>
    <scope>NUCLEOTIDE SEQUENCE [LARGE SCALE GENOMIC DNA]</scope>
    <source>
        <strain evidence="4">cv. Dabenzi</strain>
    </source>
</reference>
<dbReference type="Proteomes" id="UP000233551">
    <property type="component" value="Unassembled WGS sequence"/>
</dbReference>
<feature type="region of interest" description="Disordered" evidence="1">
    <location>
        <begin position="199"/>
        <end position="241"/>
    </location>
</feature>
<feature type="compositionally biased region" description="Polar residues" evidence="1">
    <location>
        <begin position="162"/>
        <end position="182"/>
    </location>
</feature>
<protein>
    <submittedName>
        <fullName evidence="2">Uncharacterized protein</fullName>
    </submittedName>
</protein>
<evidence type="ECO:0000313" key="2">
    <source>
        <dbReference type="EMBL" id="OWM77865.1"/>
    </source>
</evidence>
<organism evidence="2 4">
    <name type="scientific">Punica granatum</name>
    <name type="common">Pomegranate</name>
    <dbReference type="NCBI Taxonomy" id="22663"/>
    <lineage>
        <taxon>Eukaryota</taxon>
        <taxon>Viridiplantae</taxon>
        <taxon>Streptophyta</taxon>
        <taxon>Embryophyta</taxon>
        <taxon>Tracheophyta</taxon>
        <taxon>Spermatophyta</taxon>
        <taxon>Magnoliopsida</taxon>
        <taxon>eudicotyledons</taxon>
        <taxon>Gunneridae</taxon>
        <taxon>Pentapetalae</taxon>
        <taxon>rosids</taxon>
        <taxon>malvids</taxon>
        <taxon>Myrtales</taxon>
        <taxon>Lythraceae</taxon>
        <taxon>Punica</taxon>
    </lineage>
</organism>
<proteinExistence type="predicted"/>
<keyword evidence="5" id="KW-1185">Reference proteome</keyword>
<evidence type="ECO:0000256" key="1">
    <source>
        <dbReference type="SAM" id="MobiDB-lite"/>
    </source>
</evidence>
<reference evidence="3 5" key="3">
    <citation type="submission" date="2017-11" db="EMBL/GenBank/DDBJ databases">
        <title>De-novo sequencing of pomegranate (Punica granatum L.) genome.</title>
        <authorList>
            <person name="Akparov Z."/>
            <person name="Amiraslanov A."/>
            <person name="Hajiyeva S."/>
            <person name="Abbasov M."/>
            <person name="Kaur K."/>
            <person name="Hamwieh A."/>
            <person name="Solovyev V."/>
            <person name="Salamov A."/>
            <person name="Braich B."/>
            <person name="Kosarev P."/>
            <person name="Mahmoud A."/>
            <person name="Hajiyev E."/>
            <person name="Babayeva S."/>
            <person name="Izzatullayeva V."/>
            <person name="Mammadov A."/>
            <person name="Mammadov A."/>
            <person name="Sharifova S."/>
            <person name="Ojaghi J."/>
            <person name="Eynullazada K."/>
            <person name="Bayramov B."/>
            <person name="Abdulazimova A."/>
            <person name="Shahmuradov I."/>
        </authorList>
    </citation>
    <scope>NUCLEOTIDE SEQUENCE [LARGE SCALE GENOMIC DNA]</scope>
    <source>
        <strain evidence="3">AG2017</strain>
        <strain evidence="5">cv. AG2017</strain>
        <tissue evidence="3">Leaf</tissue>
    </source>
</reference>
<dbReference type="EMBL" id="PGOL01001146">
    <property type="protein sequence ID" value="PKI60551.1"/>
    <property type="molecule type" value="Genomic_DNA"/>
</dbReference>
<name>A0A218WYA6_PUNGR</name>
<accession>A0A218WYA6</accession>
<evidence type="ECO:0000313" key="5">
    <source>
        <dbReference type="Proteomes" id="UP000233551"/>
    </source>
</evidence>
<reference evidence="2" key="2">
    <citation type="submission" date="2017-06" db="EMBL/GenBank/DDBJ databases">
        <title>The pomegranate genome and the genomics of punicalagin biosynthesis.</title>
        <authorList>
            <person name="Xu C."/>
        </authorList>
    </citation>
    <scope>NUCLEOTIDE SEQUENCE [LARGE SCALE GENOMIC DNA]</scope>
    <source>
        <tissue evidence="2">Fresh leaf</tissue>
    </source>
</reference>
<feature type="region of interest" description="Disordered" evidence="1">
    <location>
        <begin position="151"/>
        <end position="182"/>
    </location>
</feature>
<evidence type="ECO:0000313" key="4">
    <source>
        <dbReference type="Proteomes" id="UP000197138"/>
    </source>
</evidence>
<evidence type="ECO:0000313" key="3">
    <source>
        <dbReference type="EMBL" id="PKI60551.1"/>
    </source>
</evidence>
<dbReference type="AlphaFoldDB" id="A0A218WYA6"/>
<sequence>MISYPTEDRNSDTHFIQFLEWFRPLRQWEELFTEEARRVRPHPQRDRHVIVLFQQMWYVGPPRRRSTRAQARAQGEPSEFQRTYSSEVWKTLLTNILDKDNEYREFQRIICEKNGVVPQVIWSPGHIPMEWDYQEDYQSTWPSLEQALKEYNEENPPPPAVSQDQQSPYPLPSPDSQDPYSPNQEALMQLENLMQLDLNPPTAGQAQSNSTAQQAAQANDQAGPSGTANLHDLDSWPQPVLPTQSHAREWWDDDLTVEDIYWALQKIRDKQRKMINERVK</sequence>